<accession>A0A165U8B4</accession>
<evidence type="ECO:0008006" key="4">
    <source>
        <dbReference type="Google" id="ProtNLM"/>
    </source>
</evidence>
<keyword evidence="1" id="KW-0472">Membrane</keyword>
<evidence type="ECO:0000313" key="2">
    <source>
        <dbReference type="EMBL" id="KZT74543.1"/>
    </source>
</evidence>
<dbReference type="Proteomes" id="UP000076727">
    <property type="component" value="Unassembled WGS sequence"/>
</dbReference>
<evidence type="ECO:0000313" key="3">
    <source>
        <dbReference type="Proteomes" id="UP000076727"/>
    </source>
</evidence>
<dbReference type="EMBL" id="KV429033">
    <property type="protein sequence ID" value="KZT74543.1"/>
    <property type="molecule type" value="Genomic_DNA"/>
</dbReference>
<keyword evidence="1" id="KW-0812">Transmembrane</keyword>
<keyword evidence="1" id="KW-1133">Transmembrane helix</keyword>
<dbReference type="AlphaFoldDB" id="A0A165U8B4"/>
<reference evidence="2 3" key="1">
    <citation type="journal article" date="2016" name="Mol. Biol. Evol.">
        <title>Comparative Genomics of Early-Diverging Mushroom-Forming Fungi Provides Insights into the Origins of Lignocellulose Decay Capabilities.</title>
        <authorList>
            <person name="Nagy L.G."/>
            <person name="Riley R."/>
            <person name="Tritt A."/>
            <person name="Adam C."/>
            <person name="Daum C."/>
            <person name="Floudas D."/>
            <person name="Sun H."/>
            <person name="Yadav J.S."/>
            <person name="Pangilinan J."/>
            <person name="Larsson K.H."/>
            <person name="Matsuura K."/>
            <person name="Barry K."/>
            <person name="Labutti K."/>
            <person name="Kuo R."/>
            <person name="Ohm R.A."/>
            <person name="Bhattacharya S.S."/>
            <person name="Shirouzu T."/>
            <person name="Yoshinaga Y."/>
            <person name="Martin F.M."/>
            <person name="Grigoriev I.V."/>
            <person name="Hibbett D.S."/>
        </authorList>
    </citation>
    <scope>NUCLEOTIDE SEQUENCE [LARGE SCALE GENOMIC DNA]</scope>
    <source>
        <strain evidence="2 3">L-15889</strain>
    </source>
</reference>
<keyword evidence="3" id="KW-1185">Reference proteome</keyword>
<dbReference type="Pfam" id="PF08636">
    <property type="entry name" value="Pkr1"/>
    <property type="match status" value="1"/>
</dbReference>
<sequence length="116" mass="12688">MPHSTENPLESAIHSSSVSLSEQSLFSTLLTPGSSLHPTLLLLLDVAFFALFLVFLSLAIVTRGNVHLLVLMLIEVALWVSVKWFVSELQKVQIENGDAVTTGLFGDTPSIRPKEE</sequence>
<feature type="transmembrane region" description="Helical" evidence="1">
    <location>
        <begin position="68"/>
        <end position="86"/>
    </location>
</feature>
<name>A0A165U8B4_9APHY</name>
<dbReference type="GO" id="GO:0070072">
    <property type="term" value="P:vacuolar proton-transporting V-type ATPase complex assembly"/>
    <property type="evidence" value="ECO:0007669"/>
    <property type="project" value="InterPro"/>
</dbReference>
<dbReference type="PANTHER" id="PTHR28251:SF1">
    <property type="entry name" value="V-TYPE ATPASE ASSEMBLY FACTOR PKR1"/>
    <property type="match status" value="1"/>
</dbReference>
<dbReference type="PANTHER" id="PTHR28251">
    <property type="entry name" value="V-TYPE ATPASE ASSEMBLY FACTOR PKR1"/>
    <property type="match status" value="1"/>
</dbReference>
<protein>
    <recommendedName>
        <fullName evidence="4">Pkr1-domain-containing protein</fullName>
    </recommendedName>
</protein>
<gene>
    <name evidence="2" type="ORF">DAEQUDRAFT_761384</name>
</gene>
<evidence type="ECO:0000256" key="1">
    <source>
        <dbReference type="SAM" id="Phobius"/>
    </source>
</evidence>
<dbReference type="OrthoDB" id="9626941at2759"/>
<dbReference type="GO" id="GO:0005789">
    <property type="term" value="C:endoplasmic reticulum membrane"/>
    <property type="evidence" value="ECO:0007669"/>
    <property type="project" value="TreeGrafter"/>
</dbReference>
<organism evidence="2 3">
    <name type="scientific">Daedalea quercina L-15889</name>
    <dbReference type="NCBI Taxonomy" id="1314783"/>
    <lineage>
        <taxon>Eukaryota</taxon>
        <taxon>Fungi</taxon>
        <taxon>Dikarya</taxon>
        <taxon>Basidiomycota</taxon>
        <taxon>Agaricomycotina</taxon>
        <taxon>Agaricomycetes</taxon>
        <taxon>Polyporales</taxon>
        <taxon>Fomitopsis</taxon>
    </lineage>
</organism>
<feature type="transmembrane region" description="Helical" evidence="1">
    <location>
        <begin position="40"/>
        <end position="61"/>
    </location>
</feature>
<proteinExistence type="predicted"/>
<dbReference type="InterPro" id="IPR013945">
    <property type="entry name" value="Pkr1"/>
</dbReference>